<dbReference type="InterPro" id="IPR057352">
    <property type="entry name" value="TPR_TmcB/C"/>
</dbReference>
<feature type="transmembrane region" description="Helical" evidence="8">
    <location>
        <begin position="356"/>
        <end position="378"/>
    </location>
</feature>
<keyword evidence="1" id="KW-0675">Receptor</keyword>
<feature type="transmembrane region" description="Helical" evidence="8">
    <location>
        <begin position="226"/>
        <end position="247"/>
    </location>
</feature>
<dbReference type="Pfam" id="PF25474">
    <property type="entry name" value="TPR_TmcB"/>
    <property type="match status" value="1"/>
</dbReference>
<feature type="transmembrane region" description="Helical" evidence="8">
    <location>
        <begin position="2066"/>
        <end position="2086"/>
    </location>
</feature>
<feature type="compositionally biased region" description="Polar residues" evidence="7">
    <location>
        <begin position="1511"/>
        <end position="1522"/>
    </location>
</feature>
<dbReference type="PANTHER" id="PTHR31600:SF2">
    <property type="entry name" value="GAMETE ENRICHED GENE 10 PROTEIN-RELATED"/>
    <property type="match status" value="1"/>
</dbReference>
<feature type="region of interest" description="Disordered" evidence="7">
    <location>
        <begin position="2354"/>
        <end position="2373"/>
    </location>
</feature>
<evidence type="ECO:0000256" key="4">
    <source>
        <dbReference type="ARBA" id="ARBA00022741"/>
    </source>
</evidence>
<protein>
    <recommendedName>
        <fullName evidence="9">PAS domain-containing protein</fullName>
    </recommendedName>
</protein>
<dbReference type="Pfam" id="PF00989">
    <property type="entry name" value="PAS"/>
    <property type="match status" value="1"/>
</dbReference>
<reference evidence="10" key="1">
    <citation type="journal article" date="2021" name="Proc. Natl. Acad. Sci. U.S.A.">
        <title>Three genomes in the algal genus Volvox reveal the fate of a haploid sex-determining region after a transition to homothallism.</title>
        <authorList>
            <person name="Yamamoto K."/>
            <person name="Hamaji T."/>
            <person name="Kawai-Toyooka H."/>
            <person name="Matsuzaki R."/>
            <person name="Takahashi F."/>
            <person name="Nishimura Y."/>
            <person name="Kawachi M."/>
            <person name="Noguchi H."/>
            <person name="Minakuchi Y."/>
            <person name="Umen J.G."/>
            <person name="Toyoda A."/>
            <person name="Nozaki H."/>
        </authorList>
    </citation>
    <scope>NUCLEOTIDE SEQUENCE</scope>
    <source>
        <strain evidence="10">NIES-3780</strain>
    </source>
</reference>
<evidence type="ECO:0000256" key="7">
    <source>
        <dbReference type="SAM" id="MobiDB-lite"/>
    </source>
</evidence>
<feature type="region of interest" description="Disordered" evidence="7">
    <location>
        <begin position="1511"/>
        <end position="1567"/>
    </location>
</feature>
<feature type="compositionally biased region" description="Polar residues" evidence="7">
    <location>
        <begin position="2363"/>
        <end position="2373"/>
    </location>
</feature>
<dbReference type="InterPro" id="IPR052994">
    <property type="entry name" value="Tiny_macrocysts_regulators"/>
</dbReference>
<feature type="compositionally biased region" description="Basic and acidic residues" evidence="7">
    <location>
        <begin position="1981"/>
        <end position="1993"/>
    </location>
</feature>
<dbReference type="Gene3D" id="3.30.450.20">
    <property type="entry name" value="PAS domain"/>
    <property type="match status" value="1"/>
</dbReference>
<feature type="compositionally biased region" description="Basic and acidic residues" evidence="7">
    <location>
        <begin position="1338"/>
        <end position="1349"/>
    </location>
</feature>
<dbReference type="CDD" id="cd00130">
    <property type="entry name" value="PAS"/>
    <property type="match status" value="1"/>
</dbReference>
<keyword evidence="6" id="KW-0067">ATP-binding</keyword>
<dbReference type="InterPro" id="IPR013767">
    <property type="entry name" value="PAS_fold"/>
</dbReference>
<dbReference type="SMART" id="SM00091">
    <property type="entry name" value="PAS"/>
    <property type="match status" value="2"/>
</dbReference>
<dbReference type="InterPro" id="IPR035965">
    <property type="entry name" value="PAS-like_dom_sf"/>
</dbReference>
<feature type="compositionally biased region" description="Acidic residues" evidence="7">
    <location>
        <begin position="1353"/>
        <end position="1366"/>
    </location>
</feature>
<dbReference type="EMBL" id="BNCO01000009">
    <property type="protein sequence ID" value="GIL50772.1"/>
    <property type="molecule type" value="Genomic_DNA"/>
</dbReference>
<accession>A0A8J4F003</accession>
<feature type="transmembrane region" description="Helical" evidence="8">
    <location>
        <begin position="1615"/>
        <end position="1637"/>
    </location>
</feature>
<evidence type="ECO:0000256" key="1">
    <source>
        <dbReference type="ARBA" id="ARBA00022543"/>
    </source>
</evidence>
<feature type="domain" description="PAS" evidence="9">
    <location>
        <begin position="626"/>
        <end position="696"/>
    </location>
</feature>
<feature type="compositionally biased region" description="Basic and acidic residues" evidence="7">
    <location>
        <begin position="1890"/>
        <end position="1901"/>
    </location>
</feature>
<proteinExistence type="predicted"/>
<feature type="region of interest" description="Disordered" evidence="7">
    <location>
        <begin position="1"/>
        <end position="32"/>
    </location>
</feature>
<dbReference type="GO" id="GO:0005524">
    <property type="term" value="F:ATP binding"/>
    <property type="evidence" value="ECO:0007669"/>
    <property type="project" value="UniProtKB-KW"/>
</dbReference>
<evidence type="ECO:0000256" key="5">
    <source>
        <dbReference type="ARBA" id="ARBA00022777"/>
    </source>
</evidence>
<feature type="region of interest" description="Disordered" evidence="7">
    <location>
        <begin position="1283"/>
        <end position="1303"/>
    </location>
</feature>
<name>A0A8J4F003_9CHLO</name>
<dbReference type="FunFam" id="3.30.450.20:FF:000060">
    <property type="entry name" value="Sensor protein FixL"/>
    <property type="match status" value="1"/>
</dbReference>
<evidence type="ECO:0000256" key="6">
    <source>
        <dbReference type="ARBA" id="ARBA00022840"/>
    </source>
</evidence>
<feature type="compositionally biased region" description="Acidic residues" evidence="7">
    <location>
        <begin position="1878"/>
        <end position="1889"/>
    </location>
</feature>
<dbReference type="GO" id="GO:0016301">
    <property type="term" value="F:kinase activity"/>
    <property type="evidence" value="ECO:0007669"/>
    <property type="project" value="UniProtKB-KW"/>
</dbReference>
<evidence type="ECO:0000313" key="11">
    <source>
        <dbReference type="Proteomes" id="UP000747399"/>
    </source>
</evidence>
<dbReference type="InterPro" id="IPR000014">
    <property type="entry name" value="PAS"/>
</dbReference>
<evidence type="ECO:0000313" key="10">
    <source>
        <dbReference type="EMBL" id="GIL50772.1"/>
    </source>
</evidence>
<keyword evidence="3" id="KW-0808">Transferase</keyword>
<dbReference type="GO" id="GO:0009881">
    <property type="term" value="F:photoreceptor activity"/>
    <property type="evidence" value="ECO:0007669"/>
    <property type="project" value="UniProtKB-KW"/>
</dbReference>
<feature type="compositionally biased region" description="Low complexity" evidence="7">
    <location>
        <begin position="1553"/>
        <end position="1567"/>
    </location>
</feature>
<dbReference type="PROSITE" id="PS50112">
    <property type="entry name" value="PAS"/>
    <property type="match status" value="1"/>
</dbReference>
<feature type="transmembrane region" description="Helical" evidence="8">
    <location>
        <begin position="291"/>
        <end position="308"/>
    </location>
</feature>
<dbReference type="PANTHER" id="PTHR31600">
    <property type="entry name" value="TINY MACROCYSTS PROTEIN B-RELATED"/>
    <property type="match status" value="1"/>
</dbReference>
<feature type="region of interest" description="Disordered" evidence="7">
    <location>
        <begin position="1330"/>
        <end position="1400"/>
    </location>
</feature>
<feature type="transmembrane region" description="Helical" evidence="8">
    <location>
        <begin position="320"/>
        <end position="341"/>
    </location>
</feature>
<dbReference type="GO" id="GO:0006355">
    <property type="term" value="P:regulation of DNA-templated transcription"/>
    <property type="evidence" value="ECO:0007669"/>
    <property type="project" value="InterPro"/>
</dbReference>
<sequence length="2373" mass="260645">MSVRDDGDAASSRSGASGNSGNMSETSSQQSDAKFLRKRALRGQHGANEETDLLEQKRNFQEGVFACMYTLVRQSALSQFSFAVLKVVLEFLMNFIVAFNPSFKVWRIDTASPVWQVVRWTVWRSPIMRLYGYKTYVIVMYVMAAIVLMAIVGLVWLTLAMRKQEQSKVLRTSASALHVVFDIVFVMCYVSFFDFFVFMADCSFLSTTKSHLYFTGVMCLEMPHLLHMLVALTTGLLFLIVTALMVVASADLNPVSRAYLSTPASVVRLKILFAKAIYIVMADCLDSNSRVQSLGMVASVLLIVYWNFRTIPFYRKAVNVIWTGLWGGVLYVCVVLNVVTFSKDQSLEYHREMTKIVLYGIFPAIFATMLLQAVYVWWAMRPAKMFKNLELGIKLSKVYKFESVYEVERLARVMRKFDSEGLVDEDGASLGETIIKAGLQSFPNAPHLLILFANFVLEVRKDGPAARTQLQLAAKHSPNIIQRYQIFCTNEASKRLKGSQQDCMDLQAYIEFKRNFRAVLRVHREVLIMQAELWQLCMRPSLKVALFDKAMDSLEAAAARANQVYKRVMERYPNNGKLLRCYGKFLEDARHDHISATKVYAEANRSGAGAGALLSLDLSSGLHGGDKPEFLTSMSLEDDAVVVIDAEGTIMMVSQAVQKTFGYPKAELEGTNVSMLMPQPFSQRHDSYMARYVASGEPHILDSVREVVALHKDRYVFPVALCVTRLSGVGSDSIFLGLIRPLPPNIHDLRAWVAPNGVFLCSDQQFASAIGVFEGELVGHPLSSLAVDPEKVEALLERCKVAHAAELAAGEISTELLLRHRYRAPVPMTIIVRLAGTDGQRILVLHCRRTDGMDGSMLAVDTHMRIRFASCEIALLLGYSMRKLATMRLDQLLPQPFNALHGRWLRDPPHAVPSASCRSGAVVYLQAETGTQIPVRLQISTLENTTPGASTAASTLYVVQVQKVPAEELFREKRLVLTTDFSGKVLTVSPFDSTVFEFPGLSLVGTNLAESVDIFADWRQRSGDSQMQLILLALLYKEQEMPGTSWRVRVHAPEGAKDAVPGILRTDGKRRSGLSACLQVEMQEEMGEIEGETVDGSSDHEPRVRITLWRRDRLSSVLELDEELVIRRASPLTGLITGLPTTAMLRKALGRFVNLPDSASWEKLVAAACKQGHGHHQHHDKKSAMKATSDRGSISPVMAFIGPHPDSGTMRLMVQGVQTLGPGGRPKVTLTMHPDTTYVGAHADLMRVLKLDAIEQRGSKDGTIAADDDGAFSAAAGDTFSRTTSAHPFRATRKQKSRKQSQCAIVQEDEDLTAAIDATDVAEWRQSDATKVASGCMDGDRDRPERDSSDGDNAVEEGNAEEEENDGMQQDEGTNPKAKDSDSGDEDGPSASLHRQATSKSEFVAQWVRTLSHRVSGRLVPSEQQPVPSQQPPGTPSGRSDGRSAVRTPLMSSGRLAATATNPGDGALGHLPTILETAAVYDDVQKLQQGSEPVPGVLLSRITSIRDWANTATESHADSPQSRVGGKSHQTSHEEDDANSVAASAAKGENAPSESGDSSADGSQAAGSVVSSATDATSISEYVIDARRGRLLKSLSKLLLGPALMTHIDRLRLQSYFLITIMFIAHIISYCIITSLIKTEHNYVYSVHRQAMAMDRSQLIIVRSVAGAFCERENVTEKVSVCANSLNYTLGKLKTNIALMEEYHQGVYMGFETHKVARLEQNVYDIWTQHGFDYHVYMDTAPPQVVVAQAGAWQLGNRFIAAAREATYLLPILRDNYKLHRTYQFIKTNGLGPLFEGYASSLDMLVDAAWLSISKLKTDLLITLVVEAIVVQLCCTCYELYLVQRTEWARLLGVLAMLGLPGPVLRQLVNSDTRVIDDSDDGSDDDDDDNSKAGDEDDKQRGILIAGRSVDGDVSDRDPNHARDGSVHGGKAPAVPQLIDGTAASAAELGDNAIKVKSMSAAPTGPNTDSVVKNIVRIQSRREPRTEMREKDASVAAAPPGKTGTPDLGVVGIAASTGFEQVNPAMRAVSPGKGSHAGAASKRAVQSRMRINGKTLQPSFWNVSKFMVPFFLWNLAVILVYAVSLVKLNGMQGPLASLNMASHVTYRYTRVRAIALAFVTQDDMDSKNVWRELLLNELELFAGEYDAVMYGGEPSSMAKSTFRRVVPAGTFASSSFSQAFFRSKGCFRYDQSTCFPPGHEYYEVTHNGLDVMVRRMLSEMNLLALDTDSDAVYNSSRYKFMAAVGANDLYEGLQQAAQLFVDYSIARYNDVSMLHTVLLVVSVILVLGFFLLVLWPHIRLLLRDATRLGALLSMVPPEMDVRAHVRAVLRRAVGRSLRTTAAATTAATEATAAAAAPRKSSVDGKTTATVGTA</sequence>
<keyword evidence="11" id="KW-1185">Reference proteome</keyword>
<dbReference type="NCBIfam" id="TIGR00229">
    <property type="entry name" value="sensory_box"/>
    <property type="match status" value="1"/>
</dbReference>
<feature type="compositionally biased region" description="Basic residues" evidence="7">
    <location>
        <begin position="1290"/>
        <end position="1299"/>
    </location>
</feature>
<feature type="transmembrane region" description="Helical" evidence="8">
    <location>
        <begin position="80"/>
        <end position="99"/>
    </location>
</feature>
<keyword evidence="1" id="KW-0600">Photoreceptor protein</keyword>
<keyword evidence="4" id="KW-0547">Nucleotide-binding</keyword>
<feature type="transmembrane region" description="Helical" evidence="8">
    <location>
        <begin position="138"/>
        <end position="159"/>
    </location>
</feature>
<feature type="region of interest" description="Disordered" evidence="7">
    <location>
        <begin position="1875"/>
        <end position="1936"/>
    </location>
</feature>
<comment type="caution">
    <text evidence="10">The sequence shown here is derived from an EMBL/GenBank/DDBJ whole genome shotgun (WGS) entry which is preliminary data.</text>
</comment>
<feature type="compositionally biased region" description="Low complexity" evidence="7">
    <location>
        <begin position="9"/>
        <end position="22"/>
    </location>
</feature>
<feature type="transmembrane region" description="Helical" evidence="8">
    <location>
        <begin position="2277"/>
        <end position="2298"/>
    </location>
</feature>
<evidence type="ECO:0000256" key="8">
    <source>
        <dbReference type="SAM" id="Phobius"/>
    </source>
</evidence>
<feature type="transmembrane region" description="Helical" evidence="8">
    <location>
        <begin position="179"/>
        <end position="206"/>
    </location>
</feature>
<organism evidence="10 11">
    <name type="scientific">Volvox africanus</name>
    <dbReference type="NCBI Taxonomy" id="51714"/>
    <lineage>
        <taxon>Eukaryota</taxon>
        <taxon>Viridiplantae</taxon>
        <taxon>Chlorophyta</taxon>
        <taxon>core chlorophytes</taxon>
        <taxon>Chlorophyceae</taxon>
        <taxon>CS clade</taxon>
        <taxon>Chlamydomonadales</taxon>
        <taxon>Volvocaceae</taxon>
        <taxon>Volvox</taxon>
    </lineage>
</organism>
<keyword evidence="1" id="KW-0157">Chromophore</keyword>
<keyword evidence="2" id="KW-0716">Sensory transduction</keyword>
<gene>
    <name evidence="10" type="ORF">Vafri_6912</name>
</gene>
<evidence type="ECO:0000256" key="3">
    <source>
        <dbReference type="ARBA" id="ARBA00022679"/>
    </source>
</evidence>
<feature type="compositionally biased region" description="Basic and acidic residues" evidence="7">
    <location>
        <begin position="1910"/>
        <end position="1926"/>
    </location>
</feature>
<feature type="compositionally biased region" description="Polar residues" evidence="7">
    <location>
        <begin position="23"/>
        <end position="32"/>
    </location>
</feature>
<feature type="region of interest" description="Disordered" evidence="7">
    <location>
        <begin position="1417"/>
        <end position="1464"/>
    </location>
</feature>
<evidence type="ECO:0000259" key="9">
    <source>
        <dbReference type="PROSITE" id="PS50112"/>
    </source>
</evidence>
<dbReference type="SUPFAM" id="SSF55785">
    <property type="entry name" value="PYP-like sensor domain (PAS domain)"/>
    <property type="match status" value="1"/>
</dbReference>
<keyword evidence="8" id="KW-1133">Transmembrane helix</keyword>
<feature type="region of interest" description="Disordered" evidence="7">
    <location>
        <begin position="1981"/>
        <end position="2002"/>
    </location>
</feature>
<keyword evidence="8" id="KW-0812">Transmembrane</keyword>
<dbReference type="Proteomes" id="UP000747399">
    <property type="component" value="Unassembled WGS sequence"/>
</dbReference>
<keyword evidence="8" id="KW-0472">Membrane</keyword>
<keyword evidence="5" id="KW-0418">Kinase</keyword>
<evidence type="ECO:0000256" key="2">
    <source>
        <dbReference type="ARBA" id="ARBA00022606"/>
    </source>
</evidence>